<evidence type="ECO:0000256" key="6">
    <source>
        <dbReference type="SAM" id="Coils"/>
    </source>
</evidence>
<feature type="compositionally biased region" description="Pro residues" evidence="7">
    <location>
        <begin position="26"/>
        <end position="55"/>
    </location>
</feature>
<proteinExistence type="predicted"/>
<reference evidence="10 11" key="1">
    <citation type="submission" date="2025-05" db="UniProtKB">
        <authorList>
            <consortium name="RefSeq"/>
        </authorList>
    </citation>
    <scope>IDENTIFICATION</scope>
    <source>
        <tissue evidence="10 11">Whole Larva</tissue>
    </source>
</reference>
<evidence type="ECO:0000313" key="11">
    <source>
        <dbReference type="RefSeq" id="XP_017780619.1"/>
    </source>
</evidence>
<keyword evidence="5" id="KW-0539">Nucleus</keyword>
<dbReference type="Pfam" id="PF00010">
    <property type="entry name" value="HLH"/>
    <property type="match status" value="1"/>
</dbReference>
<sequence length="389" mass="43115">MSLDTLLEAAKFIEMEEEKKRKATTQPPPPPPPQTRIMPTPMPPTLPLTPPPPPLHQQQQQQQHQPPPPAALAIQQNSSVSAPAQLQLIAAATVEQQQHQLQQVTSSTMEVGGGGGGVQPIHVQPVIIHNSFDILNTVLLDESGKPNRKPPPMAFRSGMREVHNKLEKHRRAHLKECFDELKKQLPVTQEVKKTSNLNILHSAIDTIQLLQRKEREHEDEMERLAKEKIALQQKLANLKKDYSLHDVEFTSHLQDAELPNTIHLNEIEMVTEAKHITNDVHQITKSITLPVNAAAVSSTALPLLNGTRDSHPAHVQTTALSVVPLSYKMNQSVVVQKVFVPKSVMVSANQPMTHFIPMSQPLGGKVMPLVNAQYVVKPMVVVTTPSRPS</sequence>
<dbReference type="CDD" id="cd11402">
    <property type="entry name" value="bHLHzip_Mnt"/>
    <property type="match status" value="1"/>
</dbReference>
<evidence type="ECO:0000256" key="5">
    <source>
        <dbReference type="ARBA" id="ARBA00023242"/>
    </source>
</evidence>
<evidence type="ECO:0000313" key="9">
    <source>
        <dbReference type="Proteomes" id="UP000695000"/>
    </source>
</evidence>
<dbReference type="Gene3D" id="4.10.280.10">
    <property type="entry name" value="Helix-loop-helix DNA-binding domain"/>
    <property type="match status" value="1"/>
</dbReference>
<dbReference type="PANTHER" id="PTHR11969:SF99">
    <property type="entry name" value="MAX-BINDING PROTEIN MNT"/>
    <property type="match status" value="1"/>
</dbReference>
<evidence type="ECO:0000256" key="3">
    <source>
        <dbReference type="ARBA" id="ARBA00023125"/>
    </source>
</evidence>
<dbReference type="InterPro" id="IPR036638">
    <property type="entry name" value="HLH_DNA-bd_sf"/>
</dbReference>
<dbReference type="PROSITE" id="PS50888">
    <property type="entry name" value="BHLH"/>
    <property type="match status" value="1"/>
</dbReference>
<keyword evidence="9" id="KW-1185">Reference proteome</keyword>
<name>A0ABM1N1B9_NICVS</name>
<evidence type="ECO:0000256" key="4">
    <source>
        <dbReference type="ARBA" id="ARBA00023163"/>
    </source>
</evidence>
<keyword evidence="3" id="KW-0238">DNA-binding</keyword>
<evidence type="ECO:0000256" key="1">
    <source>
        <dbReference type="ARBA" id="ARBA00004123"/>
    </source>
</evidence>
<dbReference type="RefSeq" id="XP_017780611.1">
    <property type="nucleotide sequence ID" value="XM_017925122.1"/>
</dbReference>
<evidence type="ECO:0000256" key="7">
    <source>
        <dbReference type="SAM" id="MobiDB-lite"/>
    </source>
</evidence>
<protein>
    <submittedName>
        <fullName evidence="10 11">Max-binding protein MNT-like</fullName>
    </submittedName>
</protein>
<evidence type="ECO:0000313" key="10">
    <source>
        <dbReference type="RefSeq" id="XP_017780611.1"/>
    </source>
</evidence>
<comment type="subcellular location">
    <subcellularLocation>
        <location evidence="1">Nucleus</location>
    </subcellularLocation>
</comment>
<keyword evidence="4" id="KW-0804">Transcription</keyword>
<dbReference type="RefSeq" id="XP_017780619.1">
    <property type="nucleotide sequence ID" value="XM_017925130.1"/>
</dbReference>
<dbReference type="Proteomes" id="UP000695000">
    <property type="component" value="Unplaced"/>
</dbReference>
<accession>A0ABM1N1B9</accession>
<gene>
    <name evidence="10 11" type="primary">LOC108565581</name>
</gene>
<organism evidence="9 11">
    <name type="scientific">Nicrophorus vespilloides</name>
    <name type="common">Boreal carrion beetle</name>
    <dbReference type="NCBI Taxonomy" id="110193"/>
    <lineage>
        <taxon>Eukaryota</taxon>
        <taxon>Metazoa</taxon>
        <taxon>Ecdysozoa</taxon>
        <taxon>Arthropoda</taxon>
        <taxon>Hexapoda</taxon>
        <taxon>Insecta</taxon>
        <taxon>Pterygota</taxon>
        <taxon>Neoptera</taxon>
        <taxon>Endopterygota</taxon>
        <taxon>Coleoptera</taxon>
        <taxon>Polyphaga</taxon>
        <taxon>Staphyliniformia</taxon>
        <taxon>Silphidae</taxon>
        <taxon>Nicrophorinae</taxon>
        <taxon>Nicrophorus</taxon>
    </lineage>
</organism>
<feature type="compositionally biased region" description="Basic and acidic residues" evidence="7">
    <location>
        <begin position="11"/>
        <end position="20"/>
    </location>
</feature>
<dbReference type="SMART" id="SM00353">
    <property type="entry name" value="HLH"/>
    <property type="match status" value="1"/>
</dbReference>
<keyword evidence="2" id="KW-0805">Transcription regulation</keyword>
<dbReference type="PANTHER" id="PTHR11969">
    <property type="entry name" value="MAX DIMERIZATION, MAD"/>
    <property type="match status" value="1"/>
</dbReference>
<evidence type="ECO:0000256" key="2">
    <source>
        <dbReference type="ARBA" id="ARBA00023015"/>
    </source>
</evidence>
<evidence type="ECO:0000259" key="8">
    <source>
        <dbReference type="PROSITE" id="PS50888"/>
    </source>
</evidence>
<dbReference type="InterPro" id="IPR011598">
    <property type="entry name" value="bHLH_dom"/>
</dbReference>
<dbReference type="GeneID" id="108565581"/>
<dbReference type="SUPFAM" id="SSF47459">
    <property type="entry name" value="HLH, helix-loop-helix DNA-binding domain"/>
    <property type="match status" value="1"/>
</dbReference>
<feature type="region of interest" description="Disordered" evidence="7">
    <location>
        <begin position="1"/>
        <end position="72"/>
    </location>
</feature>
<feature type="coiled-coil region" evidence="6">
    <location>
        <begin position="200"/>
        <end position="241"/>
    </location>
</feature>
<feature type="domain" description="BHLH" evidence="8">
    <location>
        <begin position="158"/>
        <end position="210"/>
    </location>
</feature>
<keyword evidence="6" id="KW-0175">Coiled coil</keyword>